<evidence type="ECO:0000313" key="5">
    <source>
        <dbReference type="Proteomes" id="UP000006039"/>
    </source>
</evidence>
<organism evidence="3">
    <name type="scientific">Gaeumannomyces tritici (strain R3-111a-1)</name>
    <name type="common">Wheat and barley take-all root rot fungus</name>
    <name type="synonym">Gaeumannomyces graminis var. tritici</name>
    <dbReference type="NCBI Taxonomy" id="644352"/>
    <lineage>
        <taxon>Eukaryota</taxon>
        <taxon>Fungi</taxon>
        <taxon>Dikarya</taxon>
        <taxon>Ascomycota</taxon>
        <taxon>Pezizomycotina</taxon>
        <taxon>Sordariomycetes</taxon>
        <taxon>Sordariomycetidae</taxon>
        <taxon>Magnaporthales</taxon>
        <taxon>Magnaporthaceae</taxon>
        <taxon>Gaeumannomyces</taxon>
    </lineage>
</organism>
<reference evidence="4" key="4">
    <citation type="journal article" date="2015" name="G3 (Bethesda)">
        <title>Genome sequences of three phytopathogenic species of the Magnaporthaceae family of fungi.</title>
        <authorList>
            <person name="Okagaki L.H."/>
            <person name="Nunes C.C."/>
            <person name="Sailsbery J."/>
            <person name="Clay B."/>
            <person name="Brown D."/>
            <person name="John T."/>
            <person name="Oh Y."/>
            <person name="Young N."/>
            <person name="Fitzgerald M."/>
            <person name="Haas B.J."/>
            <person name="Zeng Q."/>
            <person name="Young S."/>
            <person name="Adiconis X."/>
            <person name="Fan L."/>
            <person name="Levin J.Z."/>
            <person name="Mitchell T.K."/>
            <person name="Okubara P.A."/>
            <person name="Farman M.L."/>
            <person name="Kohn L.M."/>
            <person name="Birren B."/>
            <person name="Ma L.-J."/>
            <person name="Dean R.A."/>
        </authorList>
    </citation>
    <scope>NUCLEOTIDE SEQUENCE</scope>
    <source>
        <strain evidence="4">R3-111a-1</strain>
    </source>
</reference>
<sequence>MRYSQLATVAGLVTMAAAAPVNADSAALEARSPAPGQAPGIYVKQAQLIQKTMKKNKQNVKVYEATVKNTGKPPVTSSSKPKSKPEPKPAPEQKGKRDVEEEADEEGVALEARSPAFGQAPSIYVKQAKLVQKQIKKTKQNIKVYEATVKNTGKPPEVFSFKPKSKPESKPAPKEKGKRDVEDEEAEE</sequence>
<keyword evidence="2" id="KW-0732">Signal</keyword>
<reference evidence="5" key="1">
    <citation type="submission" date="2010-07" db="EMBL/GenBank/DDBJ databases">
        <title>The genome sequence of Gaeumannomyces graminis var. tritici strain R3-111a-1.</title>
        <authorList>
            <consortium name="The Broad Institute Genome Sequencing Platform"/>
            <person name="Ma L.-J."/>
            <person name="Dead R."/>
            <person name="Young S."/>
            <person name="Zeng Q."/>
            <person name="Koehrsen M."/>
            <person name="Alvarado L."/>
            <person name="Berlin A."/>
            <person name="Chapman S.B."/>
            <person name="Chen Z."/>
            <person name="Freedman E."/>
            <person name="Gellesch M."/>
            <person name="Goldberg J."/>
            <person name="Griggs A."/>
            <person name="Gujja S."/>
            <person name="Heilman E.R."/>
            <person name="Heiman D."/>
            <person name="Hepburn T."/>
            <person name="Howarth C."/>
            <person name="Jen D."/>
            <person name="Larson L."/>
            <person name="Mehta T."/>
            <person name="Neiman D."/>
            <person name="Pearson M."/>
            <person name="Roberts A."/>
            <person name="Saif S."/>
            <person name="Shea T."/>
            <person name="Shenoy N."/>
            <person name="Sisk P."/>
            <person name="Stolte C."/>
            <person name="Sykes S."/>
            <person name="Walk T."/>
            <person name="White J."/>
            <person name="Yandava C."/>
            <person name="Haas B."/>
            <person name="Nusbaum C."/>
            <person name="Birren B."/>
        </authorList>
    </citation>
    <scope>NUCLEOTIDE SEQUENCE [LARGE SCALE GENOMIC DNA]</scope>
    <source>
        <strain evidence="5">R3-111a-1</strain>
    </source>
</reference>
<feature type="region of interest" description="Disordered" evidence="1">
    <location>
        <begin position="151"/>
        <end position="188"/>
    </location>
</feature>
<accession>J3P0K0</accession>
<evidence type="ECO:0000256" key="1">
    <source>
        <dbReference type="SAM" id="MobiDB-lite"/>
    </source>
</evidence>
<evidence type="ECO:0000256" key="2">
    <source>
        <dbReference type="SAM" id="SignalP"/>
    </source>
</evidence>
<feature type="signal peptide" evidence="2">
    <location>
        <begin position="1"/>
        <end position="18"/>
    </location>
</feature>
<dbReference type="RefSeq" id="XP_009223133.1">
    <property type="nucleotide sequence ID" value="XM_009224869.1"/>
</dbReference>
<dbReference type="HOGENOM" id="CLU_1441136_0_0_1"/>
<feature type="chain" id="PRO_5015094706" evidence="2">
    <location>
        <begin position="19"/>
        <end position="188"/>
    </location>
</feature>
<feature type="compositionally biased region" description="Basic and acidic residues" evidence="1">
    <location>
        <begin position="83"/>
        <end position="99"/>
    </location>
</feature>
<dbReference type="AlphaFoldDB" id="J3P0K0"/>
<name>J3P0K0_GAET3</name>
<protein>
    <submittedName>
        <fullName evidence="3 4">Uncharacterized protein</fullName>
    </submittedName>
</protein>
<dbReference type="GeneID" id="20347503"/>
<keyword evidence="5" id="KW-1185">Reference proteome</keyword>
<dbReference type="Proteomes" id="UP000006039">
    <property type="component" value="Unassembled WGS sequence"/>
</dbReference>
<reference evidence="3" key="3">
    <citation type="submission" date="2010-09" db="EMBL/GenBank/DDBJ databases">
        <title>Annotation of Gaeumannomyces graminis var. tritici R3-111a-1.</title>
        <authorList>
            <consortium name="The Broad Institute Genome Sequencing Platform"/>
            <person name="Ma L.-J."/>
            <person name="Dead R."/>
            <person name="Young S.K."/>
            <person name="Zeng Q."/>
            <person name="Gargeya S."/>
            <person name="Fitzgerald M."/>
            <person name="Haas B."/>
            <person name="Abouelleil A."/>
            <person name="Alvarado L."/>
            <person name="Arachchi H.M."/>
            <person name="Berlin A."/>
            <person name="Brown A."/>
            <person name="Chapman S.B."/>
            <person name="Chen Z."/>
            <person name="Dunbar C."/>
            <person name="Freedman E."/>
            <person name="Gearin G."/>
            <person name="Gellesch M."/>
            <person name="Goldberg J."/>
            <person name="Griggs A."/>
            <person name="Gujja S."/>
            <person name="Heiman D."/>
            <person name="Howarth C."/>
            <person name="Larson L."/>
            <person name="Lui A."/>
            <person name="MacDonald P.J.P."/>
            <person name="Mehta T."/>
            <person name="Montmayeur A."/>
            <person name="Murphy C."/>
            <person name="Neiman D."/>
            <person name="Pearson M."/>
            <person name="Priest M."/>
            <person name="Roberts A."/>
            <person name="Saif S."/>
            <person name="Shea T."/>
            <person name="Shenoy N."/>
            <person name="Sisk P."/>
            <person name="Stolte C."/>
            <person name="Sykes S."/>
            <person name="Yandava C."/>
            <person name="Wortman J."/>
            <person name="Nusbaum C."/>
            <person name="Birren B."/>
        </authorList>
    </citation>
    <scope>NUCLEOTIDE SEQUENCE</scope>
    <source>
        <strain evidence="3">R3-111a-1</strain>
    </source>
</reference>
<feature type="compositionally biased region" description="Basic and acidic residues" evidence="1">
    <location>
        <begin position="165"/>
        <end position="181"/>
    </location>
</feature>
<reference evidence="3" key="2">
    <citation type="submission" date="2010-07" db="EMBL/GenBank/DDBJ databases">
        <authorList>
            <consortium name="The Broad Institute Genome Sequencing Platform"/>
            <consortium name="Broad Institute Genome Sequencing Center for Infectious Disease"/>
            <person name="Ma L.-J."/>
            <person name="Dead R."/>
            <person name="Young S."/>
            <person name="Zeng Q."/>
            <person name="Koehrsen M."/>
            <person name="Alvarado L."/>
            <person name="Berlin A."/>
            <person name="Chapman S.B."/>
            <person name="Chen Z."/>
            <person name="Freedman E."/>
            <person name="Gellesch M."/>
            <person name="Goldberg J."/>
            <person name="Griggs A."/>
            <person name="Gujja S."/>
            <person name="Heilman E.R."/>
            <person name="Heiman D."/>
            <person name="Hepburn T."/>
            <person name="Howarth C."/>
            <person name="Jen D."/>
            <person name="Larson L."/>
            <person name="Mehta T."/>
            <person name="Neiman D."/>
            <person name="Pearson M."/>
            <person name="Roberts A."/>
            <person name="Saif S."/>
            <person name="Shea T."/>
            <person name="Shenoy N."/>
            <person name="Sisk P."/>
            <person name="Stolte C."/>
            <person name="Sykes S."/>
            <person name="Walk T."/>
            <person name="White J."/>
            <person name="Yandava C."/>
            <person name="Haas B."/>
            <person name="Nusbaum C."/>
            <person name="Birren B."/>
        </authorList>
    </citation>
    <scope>NUCLEOTIDE SEQUENCE</scope>
    <source>
        <strain evidence="3">R3-111a-1</strain>
    </source>
</reference>
<dbReference type="EnsemblFungi" id="EJT77133">
    <property type="protein sequence ID" value="EJT77133"/>
    <property type="gene ID" value="GGTG_07045"/>
</dbReference>
<reference evidence="4" key="5">
    <citation type="submission" date="2018-04" db="UniProtKB">
        <authorList>
            <consortium name="EnsemblFungi"/>
        </authorList>
    </citation>
    <scope>IDENTIFICATION</scope>
    <source>
        <strain evidence="4">R3-111a-1</strain>
    </source>
</reference>
<dbReference type="VEuPathDB" id="FungiDB:GGTG_07045"/>
<feature type="region of interest" description="Disordered" evidence="1">
    <location>
        <begin position="64"/>
        <end position="119"/>
    </location>
</feature>
<proteinExistence type="predicted"/>
<gene>
    <name evidence="4" type="primary">20347503</name>
    <name evidence="3" type="ORF">GGTG_07045</name>
</gene>
<evidence type="ECO:0000313" key="4">
    <source>
        <dbReference type="EnsemblFungi" id="EJT77133"/>
    </source>
</evidence>
<dbReference type="EMBL" id="GL385397">
    <property type="protein sequence ID" value="EJT77133.1"/>
    <property type="molecule type" value="Genomic_DNA"/>
</dbReference>
<evidence type="ECO:0000313" key="3">
    <source>
        <dbReference type="EMBL" id="EJT77133.1"/>
    </source>
</evidence>